<comment type="caution">
    <text evidence="1">The sequence shown here is derived from an EMBL/GenBank/DDBJ whole genome shotgun (WGS) entry which is preliminary data.</text>
</comment>
<evidence type="ECO:0000313" key="2">
    <source>
        <dbReference type="Proteomes" id="UP001054945"/>
    </source>
</evidence>
<evidence type="ECO:0000313" key="1">
    <source>
        <dbReference type="EMBL" id="GIY80117.1"/>
    </source>
</evidence>
<name>A0AAV4WBW7_CAEEX</name>
<organism evidence="1 2">
    <name type="scientific">Caerostris extrusa</name>
    <name type="common">Bark spider</name>
    <name type="synonym">Caerostris bankana</name>
    <dbReference type="NCBI Taxonomy" id="172846"/>
    <lineage>
        <taxon>Eukaryota</taxon>
        <taxon>Metazoa</taxon>
        <taxon>Ecdysozoa</taxon>
        <taxon>Arthropoda</taxon>
        <taxon>Chelicerata</taxon>
        <taxon>Arachnida</taxon>
        <taxon>Araneae</taxon>
        <taxon>Araneomorphae</taxon>
        <taxon>Entelegynae</taxon>
        <taxon>Araneoidea</taxon>
        <taxon>Araneidae</taxon>
        <taxon>Caerostris</taxon>
    </lineage>
</organism>
<gene>
    <name evidence="1" type="ORF">CEXT_235201</name>
</gene>
<dbReference type="Proteomes" id="UP001054945">
    <property type="component" value="Unassembled WGS sequence"/>
</dbReference>
<protein>
    <submittedName>
        <fullName evidence="1">Uncharacterized protein</fullName>
    </submittedName>
</protein>
<keyword evidence="2" id="KW-1185">Reference proteome</keyword>
<accession>A0AAV4WBW7</accession>
<dbReference type="EMBL" id="BPLR01015966">
    <property type="protein sequence ID" value="GIY80117.1"/>
    <property type="molecule type" value="Genomic_DNA"/>
</dbReference>
<dbReference type="AlphaFoldDB" id="A0AAV4WBW7"/>
<sequence>MSKVKGKSRLRYKGKFLDFYGKYSEKKCLGSRRFLSLETGRRRGDQIHNPFSGSHDIAGWVISSYGHSSSKLQPGIFPAPSKLVEILISHFETNPPVRVQRSLRRATCRPRSARGTTDRRTMSAARHALCQRSGGRLRIAALRPAATFGDASPSFPYTEMGNVKKKKMRGFKYH</sequence>
<proteinExistence type="predicted"/>
<reference evidence="1 2" key="1">
    <citation type="submission" date="2021-06" db="EMBL/GenBank/DDBJ databases">
        <title>Caerostris extrusa draft genome.</title>
        <authorList>
            <person name="Kono N."/>
            <person name="Arakawa K."/>
        </authorList>
    </citation>
    <scope>NUCLEOTIDE SEQUENCE [LARGE SCALE GENOMIC DNA]</scope>
</reference>